<sequence length="110" mass="12239">MDSIDPESSNNMDSDNFASSILASSTSRKTTHYRDHGGLSYGMGVVWTHLRPFVPFFLISSLVVVLVYLMQSIVYGGPFSDPLFFSKFEKRWPPPDQQPTASESESSGIL</sequence>
<evidence type="ECO:0000313" key="3">
    <source>
        <dbReference type="EMBL" id="ROK44362.1"/>
    </source>
</evidence>
<keyword evidence="2" id="KW-1133">Transmembrane helix</keyword>
<dbReference type="OrthoDB" id="10565512at2759"/>
<organism evidence="3 4">
    <name type="scientific">Anabarilius grahami</name>
    <name type="common">Kanglang fish</name>
    <name type="synonym">Barilius grahami</name>
    <dbReference type="NCBI Taxonomy" id="495550"/>
    <lineage>
        <taxon>Eukaryota</taxon>
        <taxon>Metazoa</taxon>
        <taxon>Chordata</taxon>
        <taxon>Craniata</taxon>
        <taxon>Vertebrata</taxon>
        <taxon>Euteleostomi</taxon>
        <taxon>Actinopterygii</taxon>
        <taxon>Neopterygii</taxon>
        <taxon>Teleostei</taxon>
        <taxon>Ostariophysi</taxon>
        <taxon>Cypriniformes</taxon>
        <taxon>Xenocyprididae</taxon>
        <taxon>Xenocypridinae</taxon>
        <taxon>Xenocypridinae incertae sedis</taxon>
        <taxon>Anabarilius</taxon>
    </lineage>
</organism>
<evidence type="ECO:0000313" key="4">
    <source>
        <dbReference type="Proteomes" id="UP000281406"/>
    </source>
</evidence>
<evidence type="ECO:0000256" key="1">
    <source>
        <dbReference type="SAM" id="MobiDB-lite"/>
    </source>
</evidence>
<keyword evidence="2" id="KW-0812">Transmembrane</keyword>
<keyword evidence="2" id="KW-0472">Membrane</keyword>
<name>A0A3N0XZM5_ANAGA</name>
<feature type="region of interest" description="Disordered" evidence="1">
    <location>
        <begin position="90"/>
        <end position="110"/>
    </location>
</feature>
<feature type="transmembrane region" description="Helical" evidence="2">
    <location>
        <begin position="53"/>
        <end position="70"/>
    </location>
</feature>
<proteinExistence type="predicted"/>
<keyword evidence="4" id="KW-1185">Reference proteome</keyword>
<dbReference type="AlphaFoldDB" id="A0A3N0XZM5"/>
<dbReference type="Proteomes" id="UP000281406">
    <property type="component" value="Unassembled WGS sequence"/>
</dbReference>
<comment type="caution">
    <text evidence="3">The sequence shown here is derived from an EMBL/GenBank/DDBJ whole genome shotgun (WGS) entry which is preliminary data.</text>
</comment>
<dbReference type="EMBL" id="RJVU01056762">
    <property type="protein sequence ID" value="ROK44362.1"/>
    <property type="molecule type" value="Genomic_DNA"/>
</dbReference>
<gene>
    <name evidence="3" type="ORF">DPX16_5269</name>
</gene>
<accession>A0A3N0XZM5</accession>
<feature type="compositionally biased region" description="Polar residues" evidence="1">
    <location>
        <begin position="98"/>
        <end position="110"/>
    </location>
</feature>
<protein>
    <submittedName>
        <fullName evidence="3">Uncharacterized protein</fullName>
    </submittedName>
</protein>
<reference evidence="3 4" key="1">
    <citation type="submission" date="2018-10" db="EMBL/GenBank/DDBJ databases">
        <title>Genome assembly for a Yunnan-Guizhou Plateau 3E fish, Anabarilius grahami (Regan), and its evolutionary and genetic applications.</title>
        <authorList>
            <person name="Jiang W."/>
        </authorList>
    </citation>
    <scope>NUCLEOTIDE SEQUENCE [LARGE SCALE GENOMIC DNA]</scope>
    <source>
        <strain evidence="3">AG-KIZ</strain>
        <tissue evidence="3">Muscle</tissue>
    </source>
</reference>
<evidence type="ECO:0000256" key="2">
    <source>
        <dbReference type="SAM" id="Phobius"/>
    </source>
</evidence>